<feature type="compositionally biased region" description="Basic and acidic residues" evidence="11">
    <location>
        <begin position="1419"/>
        <end position="1441"/>
    </location>
</feature>
<keyword evidence="13" id="KW-1185">Reference proteome</keyword>
<feature type="region of interest" description="Disordered" evidence="11">
    <location>
        <begin position="1097"/>
        <end position="1118"/>
    </location>
</feature>
<evidence type="ECO:0000256" key="5">
    <source>
        <dbReference type="ARBA" id="ARBA00022771"/>
    </source>
</evidence>
<evidence type="ECO:0000256" key="9">
    <source>
        <dbReference type="PROSITE-ProRule" id="PRU00508"/>
    </source>
</evidence>
<comment type="catalytic activity">
    <reaction evidence="1 10">
        <text>S-ubiquitinyl-[E2 ubiquitin-conjugating enzyme]-L-cysteine + [acceptor protein]-L-lysine = [E2 ubiquitin-conjugating enzyme]-L-cysteine + N(6)-ubiquitinyl-[acceptor protein]-L-lysine.</text>
        <dbReference type="EC" id="2.3.2.27"/>
    </reaction>
</comment>
<feature type="compositionally biased region" description="Basic and acidic residues" evidence="11">
    <location>
        <begin position="969"/>
        <end position="979"/>
    </location>
</feature>
<evidence type="ECO:0000313" key="14">
    <source>
        <dbReference type="RefSeq" id="XP_019636135.1"/>
    </source>
</evidence>
<dbReference type="GO" id="GO:0000151">
    <property type="term" value="C:ubiquitin ligase complex"/>
    <property type="evidence" value="ECO:0007669"/>
    <property type="project" value="TreeGrafter"/>
</dbReference>
<dbReference type="PANTHER" id="PTHR21497">
    <property type="entry name" value="UBIQUITIN LIGASE E3 ALPHA-RELATED"/>
    <property type="match status" value="1"/>
</dbReference>
<keyword evidence="6 10" id="KW-0833">Ubl conjugation pathway</keyword>
<gene>
    <name evidence="14" type="primary">LOC109478787</name>
</gene>
<proteinExistence type="inferred from homology"/>
<dbReference type="GO" id="GO:0008270">
    <property type="term" value="F:zinc ion binding"/>
    <property type="evidence" value="ECO:0007669"/>
    <property type="project" value="UniProtKB-UniRule"/>
</dbReference>
<evidence type="ECO:0000256" key="6">
    <source>
        <dbReference type="ARBA" id="ARBA00022786"/>
    </source>
</evidence>
<keyword evidence="7 10" id="KW-0862">Zinc</keyword>
<dbReference type="GO" id="GO:0071596">
    <property type="term" value="P:ubiquitin-dependent protein catabolic process via the N-end rule pathway"/>
    <property type="evidence" value="ECO:0007669"/>
    <property type="project" value="UniProtKB-UniRule"/>
</dbReference>
<dbReference type="InterPro" id="IPR003126">
    <property type="entry name" value="Znf_UBR"/>
</dbReference>
<accession>A0A6P4Z3P2</accession>
<protein>
    <recommendedName>
        <fullName evidence="10">E3 ubiquitin-protein ligase</fullName>
        <ecNumber evidence="10">2.3.2.27</ecNumber>
    </recommendedName>
</protein>
<comment type="similarity">
    <text evidence="8 10">Belongs to the E3 ubiquitin-protein ligase UBR1-like family.</text>
</comment>
<comment type="function">
    <text evidence="10">Ubiquitin ligase protein which is a component of the N-end rule pathway. Recognizes and binds to proteins bearing specific N-terminal residues that are destabilizing according to the N-end rule, leading to their ubiquitination and subsequent degradation.</text>
</comment>
<name>A0A6P4Z3P2_BRABE</name>
<evidence type="ECO:0000256" key="2">
    <source>
        <dbReference type="ARBA" id="ARBA00004906"/>
    </source>
</evidence>
<feature type="compositionally biased region" description="Basic and acidic residues" evidence="11">
    <location>
        <begin position="1332"/>
        <end position="1348"/>
    </location>
</feature>
<evidence type="ECO:0000256" key="8">
    <source>
        <dbReference type="ARBA" id="ARBA00046341"/>
    </source>
</evidence>
<dbReference type="CDD" id="cd19673">
    <property type="entry name" value="UBR-box_UBR3"/>
    <property type="match status" value="1"/>
</dbReference>
<evidence type="ECO:0000256" key="7">
    <source>
        <dbReference type="ARBA" id="ARBA00022833"/>
    </source>
</evidence>
<keyword evidence="5 10" id="KW-0863">Zinc-finger</keyword>
<evidence type="ECO:0000256" key="4">
    <source>
        <dbReference type="ARBA" id="ARBA00022723"/>
    </source>
</evidence>
<keyword evidence="4 10" id="KW-0479">Metal-binding</keyword>
<dbReference type="CDD" id="cd16483">
    <property type="entry name" value="RING-H2_UBR3"/>
    <property type="match status" value="1"/>
</dbReference>
<dbReference type="InterPro" id="IPR044046">
    <property type="entry name" value="E3_ligase_UBR-like_C"/>
</dbReference>
<evidence type="ECO:0000256" key="10">
    <source>
        <dbReference type="RuleBase" id="RU366018"/>
    </source>
</evidence>
<dbReference type="PANTHER" id="PTHR21497:SF39">
    <property type="entry name" value="E3 UBIQUITIN-PROTEIN LIGASE UBR3"/>
    <property type="match status" value="1"/>
</dbReference>
<comment type="pathway">
    <text evidence="2 10">Protein modification; protein ubiquitination.</text>
</comment>
<dbReference type="GeneID" id="109478787"/>
<sequence length="1995" mass="225751">MAAAQLISRGKRRTAAYLKAFLSSDSETSRLQGHQDLHNLLEHILSPERAIDDPENLEWLQWLVAGGDTPEDFAKIVRRHDNATTCGLVWTANFVAYRCRTCGISPCMSLCADCFQAGNHAGHDFNMFRSQAGGACDCGDTSVMKTSGFCHRHGPGRNMNVPPCPHDVLAVAEAIIPRILLRVVQHFRDHCRPGTDGYEADMDAVHDADSVLSYLHDLTRMGAAMRKVLTHFLTNPQTYKNFTYGSTPSDHKRQQYQQKSQENYQGALATIPAPPPPFSMEGIAALKGELVHQTFLEELMFWTLKYEFPQKMVTLLLQMLPDNDYKDAFTRTFVQHYSRISVVLVKASDADTMSNRVVHISVQLFSNEDLTRQMVETHQLLEIVLAALVHMMENIQIQSALHDPDHNFHMVVNCSSSTLKDHRYWPLVSDLINILSHRSTAAMFMSNSALLSMWAEFVSLFTGMNLNVRELEHHVEFEPNTYYAAFSAELEACASPMWTLVGHCKQKNTDHLCRAVIDSCLTTLQDWFDAICFQETPPPLQVSFHFPLHRHLAVFISQAVRNGAINIDTILGDPDFLIKLMAHPLQIQVALCEIHSGMWVRNGLQIKGQAMTYVQCHFCCSMIDLDLYLLQLCASRLDPDYFVRTVLERFSVDEFLSLAVVPSALPMNPEQELSMLQGALLLLCTLQSARTHLGLNERDLLRQEMVSQLCMSDRTHSQLMDLHPKMPERTTGSNQMKDFEATLKEVADFKAPNFEAGGMQQGTYTPKASVWEQEFDPIFILVRAVHRRDFQTAMDRYTTHMKQAGLVEGSESPWPPFRQLQKVLHTYQGVRKILNSKTLHGLIFCILWKALTLSQSLPEPIIYLCIYLLDMAVDPMCNKPSSTAKDDVADRVPDKRWEQWFPSSNILTNLRHEIQYITVPLPQQESMEDLEDIPEENEEDMDTASPSPSRLGFTLAPTVVRGGNVVVTRSREGQTRKSPDASTSSESRDQGSSSCEDTSGSEPMDTTSSSNELKMEVKQSILSMLVKLHDKLSKDSEHYQPPETWEDADLKWSRGARRHKARDGARVIGRLLDRIASTCQENLDKLKQLCCKTAPKKLQRRASDGGDREERRRKARDKQAKLLAEFAAKQRTFLESTSMEEDDSGEGASAESPEKEVVEEELYDCVICGQTDPSTPDRPIGRVVLLLASSVLGHRSSKDDPPRLPCSDGMTLDMLNCGNTYDLRQTVMQDNFQMSSCLQSVSVGWFGGVYVQSCGHFLHSDCHKSYIRSLRSPDYQHTTQNIDVDKGEFTCPLCRQLANSVLPCQPHQHPLQKVVLEKKRYGSHKKTTPAKEQIKSEQETDTAAKENDAAESENGAAAAPQLDNAEPAQEANQSATAAAQQLDDQEKAALAQKAAEEKKPEEKQKADQAQASTSQEPSQEDKSEDKKDDDATKDEKDKESGRVSPEFPRSIPTPWRQQAHVMKENQTLDPKPEFQRMIKDLGEVLKKATNADCEEDTILRQGVEAIMEDITKATYPKYKVFPKSSVDESLNVFVHSVARTNLELELVQCGNTIVNHSNSGRKFGFVDLLHVLRFHFNATGMDSLWTKLTTLYSDEEERRSCNTVRLHPELLMLVEKRETPMVLRDATSLLIQLTLSLPWPISKAHFTCIVRVLFTLLYTQSLVDISCRFSEEERRAWREAGTDKAASTECMMTESMLSCLISHLVHTPLYHDTDTDLQRVDISQSVWSPHSVEHHIQKYCIHSLRISALLRRHLFKEDLPDCQDPELEFQTLVKYLDLQHAPPPTRGDASAVRERPFTSASCLHWAVPATQMISHWCQDFTSFVNRKQGPAKLQPRGGYKSLLLKNFAWKLPCLLRPPSSYDSIFQYHRQRQCTMCCSVPKEPALCMVCGELLCMKGGCCRQQSVMECVQHSVSCGAGTGVFLVVNSSTIIVVRGPRACLWGSLYLDSHGEEDRDLRRGRPLYLSEDRFRVLTQQWISHSFDHMCKRWLWHHNRL</sequence>
<evidence type="ECO:0000256" key="11">
    <source>
        <dbReference type="SAM" id="MobiDB-lite"/>
    </source>
</evidence>
<dbReference type="SMART" id="SM00396">
    <property type="entry name" value="ZnF_UBR1"/>
    <property type="match status" value="1"/>
</dbReference>
<reference evidence="14" key="1">
    <citation type="submission" date="2025-08" db="UniProtKB">
        <authorList>
            <consortium name="RefSeq"/>
        </authorList>
    </citation>
    <scope>IDENTIFICATION</scope>
    <source>
        <tissue evidence="14">Gonad</tissue>
    </source>
</reference>
<organism evidence="13 14">
    <name type="scientific">Branchiostoma belcheri</name>
    <name type="common">Amphioxus</name>
    <dbReference type="NCBI Taxonomy" id="7741"/>
    <lineage>
        <taxon>Eukaryota</taxon>
        <taxon>Metazoa</taxon>
        <taxon>Chordata</taxon>
        <taxon>Cephalochordata</taxon>
        <taxon>Leptocardii</taxon>
        <taxon>Amphioxiformes</taxon>
        <taxon>Branchiostomatidae</taxon>
        <taxon>Branchiostoma</taxon>
    </lineage>
</organism>
<feature type="compositionally biased region" description="Basic and acidic residues" evidence="11">
    <location>
        <begin position="1101"/>
        <end position="1118"/>
    </location>
</feature>
<keyword evidence="3 10" id="KW-0808">Transferase</keyword>
<dbReference type="GO" id="GO:0061630">
    <property type="term" value="F:ubiquitin protein ligase activity"/>
    <property type="evidence" value="ECO:0007669"/>
    <property type="project" value="UniProtKB-UniRule"/>
</dbReference>
<dbReference type="GO" id="GO:0016567">
    <property type="term" value="P:protein ubiquitination"/>
    <property type="evidence" value="ECO:0007669"/>
    <property type="project" value="UniProtKB-UniRule"/>
</dbReference>
<dbReference type="InterPro" id="IPR039164">
    <property type="entry name" value="UBR1-like"/>
</dbReference>
<evidence type="ECO:0000256" key="3">
    <source>
        <dbReference type="ARBA" id="ARBA00022679"/>
    </source>
</evidence>
<dbReference type="Pfam" id="PF02207">
    <property type="entry name" value="zf-UBR"/>
    <property type="match status" value="1"/>
</dbReference>
<dbReference type="RefSeq" id="XP_019636135.1">
    <property type="nucleotide sequence ID" value="XM_019780576.1"/>
</dbReference>
<dbReference type="PROSITE" id="PS51157">
    <property type="entry name" value="ZF_UBR"/>
    <property type="match status" value="1"/>
</dbReference>
<evidence type="ECO:0000256" key="1">
    <source>
        <dbReference type="ARBA" id="ARBA00000900"/>
    </source>
</evidence>
<feature type="domain" description="UBR-type" evidence="12">
    <location>
        <begin position="84"/>
        <end position="155"/>
    </location>
</feature>
<dbReference type="OrthoDB" id="15304at2759"/>
<feature type="zinc finger region" description="UBR-type" evidence="9">
    <location>
        <begin position="84"/>
        <end position="155"/>
    </location>
</feature>
<dbReference type="Proteomes" id="UP000515135">
    <property type="component" value="Unplaced"/>
</dbReference>
<evidence type="ECO:0000259" key="12">
    <source>
        <dbReference type="PROSITE" id="PS51157"/>
    </source>
</evidence>
<dbReference type="KEGG" id="bbel:109478787"/>
<dbReference type="UniPathway" id="UPA00143"/>
<feature type="compositionally biased region" description="Low complexity" evidence="11">
    <location>
        <begin position="958"/>
        <end position="968"/>
    </location>
</feature>
<feature type="region of interest" description="Disordered" evidence="11">
    <location>
        <begin position="1321"/>
        <end position="1467"/>
    </location>
</feature>
<evidence type="ECO:0000313" key="13">
    <source>
        <dbReference type="Proteomes" id="UP000515135"/>
    </source>
</evidence>
<dbReference type="Pfam" id="PF18995">
    <property type="entry name" value="PRT6_C"/>
    <property type="match status" value="1"/>
</dbReference>
<dbReference type="FunFam" id="2.10.110.30:FF:000002">
    <property type="entry name" value="Putative e3 ubiquitin-protein ligase ubr3"/>
    <property type="match status" value="1"/>
</dbReference>
<feature type="compositionally biased region" description="Basic and acidic residues" evidence="11">
    <location>
        <begin position="1394"/>
        <end position="1406"/>
    </location>
</feature>
<feature type="compositionally biased region" description="Polar residues" evidence="11">
    <location>
        <begin position="980"/>
        <end position="1011"/>
    </location>
</feature>
<feature type="region of interest" description="Disordered" evidence="11">
    <location>
        <begin position="933"/>
        <end position="1011"/>
    </location>
</feature>
<dbReference type="Pfam" id="PF22960">
    <property type="entry name" value="WHD_UBR1"/>
    <property type="match status" value="1"/>
</dbReference>
<feature type="compositionally biased region" description="Acidic residues" evidence="11">
    <location>
        <begin position="933"/>
        <end position="942"/>
    </location>
</feature>
<dbReference type="GO" id="GO:0005737">
    <property type="term" value="C:cytoplasm"/>
    <property type="evidence" value="ECO:0007669"/>
    <property type="project" value="TreeGrafter"/>
</dbReference>
<feature type="compositionally biased region" description="Low complexity" evidence="11">
    <location>
        <begin position="1368"/>
        <end position="1381"/>
    </location>
</feature>
<feature type="region of interest" description="Disordered" evidence="11">
    <location>
        <begin position="1133"/>
        <end position="1156"/>
    </location>
</feature>
<dbReference type="EC" id="2.3.2.27" evidence="10"/>
<dbReference type="Gene3D" id="2.10.110.30">
    <property type="match status" value="1"/>
</dbReference>
<dbReference type="InterPro" id="IPR055194">
    <property type="entry name" value="UBR1-like_WH"/>
</dbReference>